<evidence type="ECO:0000256" key="3">
    <source>
        <dbReference type="ARBA" id="ARBA00011944"/>
    </source>
</evidence>
<evidence type="ECO:0000256" key="4">
    <source>
        <dbReference type="ARBA" id="ARBA00019205"/>
    </source>
</evidence>
<feature type="domain" description="Quinolinate phosphoribosyl transferase C-terminal" evidence="9">
    <location>
        <begin position="106"/>
        <end position="277"/>
    </location>
</feature>
<dbReference type="PIRSF" id="PIRSF006250">
    <property type="entry name" value="NadC_ModD"/>
    <property type="match status" value="1"/>
</dbReference>
<keyword evidence="5 8" id="KW-0328">Glycosyltransferase</keyword>
<comment type="pathway">
    <text evidence="1">Cofactor biosynthesis; NAD(+) biosynthesis; nicotinate D-ribonucleotide from quinolinate: step 1/1.</text>
</comment>
<feature type="domain" description="Quinolinate phosphoribosyl transferase N-terminal" evidence="10">
    <location>
        <begin position="21"/>
        <end position="104"/>
    </location>
</feature>
<protein>
    <recommendedName>
        <fullName evidence="4">Putative pyrophosphorylase ModD</fullName>
        <ecNumber evidence="3">2.4.2.19</ecNumber>
    </recommendedName>
</protein>
<dbReference type="InterPro" id="IPR022412">
    <property type="entry name" value="Quinolinate_PRibosylTrfase_N"/>
</dbReference>
<evidence type="ECO:0000256" key="2">
    <source>
        <dbReference type="ARBA" id="ARBA00009400"/>
    </source>
</evidence>
<dbReference type="InterPro" id="IPR002638">
    <property type="entry name" value="Quinolinate_PRibosylTrfase_C"/>
</dbReference>
<dbReference type="Gene3D" id="3.90.1170.20">
    <property type="entry name" value="Quinolinate phosphoribosyl transferase, N-terminal domain"/>
    <property type="match status" value="1"/>
</dbReference>
<dbReference type="InterPro" id="IPR037128">
    <property type="entry name" value="Quinolinate_PRibosylTase_N_sf"/>
</dbReference>
<evidence type="ECO:0000256" key="6">
    <source>
        <dbReference type="ARBA" id="ARBA00022679"/>
    </source>
</evidence>
<evidence type="ECO:0000313" key="11">
    <source>
        <dbReference type="EMBL" id="ADN15895.1"/>
    </source>
</evidence>
<comment type="catalytic activity">
    <reaction evidence="7">
        <text>nicotinate beta-D-ribonucleotide + CO2 + diphosphate = quinolinate + 5-phospho-alpha-D-ribose 1-diphosphate + 2 H(+)</text>
        <dbReference type="Rhea" id="RHEA:12733"/>
        <dbReference type="ChEBI" id="CHEBI:15378"/>
        <dbReference type="ChEBI" id="CHEBI:16526"/>
        <dbReference type="ChEBI" id="CHEBI:29959"/>
        <dbReference type="ChEBI" id="CHEBI:33019"/>
        <dbReference type="ChEBI" id="CHEBI:57502"/>
        <dbReference type="ChEBI" id="CHEBI:58017"/>
        <dbReference type="EC" id="2.4.2.19"/>
    </reaction>
</comment>
<dbReference type="RefSeq" id="WP_013323963.1">
    <property type="nucleotide sequence ID" value="NC_014501.1"/>
</dbReference>
<dbReference type="Gene3D" id="3.20.20.70">
    <property type="entry name" value="Aldolase class I"/>
    <property type="match status" value="1"/>
</dbReference>
<dbReference type="InterPro" id="IPR006242">
    <property type="entry name" value="ModD"/>
</dbReference>
<evidence type="ECO:0000256" key="8">
    <source>
        <dbReference type="PIRNR" id="PIRNR006250"/>
    </source>
</evidence>
<dbReference type="GO" id="GO:0004514">
    <property type="term" value="F:nicotinate-nucleotide diphosphorylase (carboxylating) activity"/>
    <property type="evidence" value="ECO:0007669"/>
    <property type="project" value="UniProtKB-EC"/>
</dbReference>
<dbReference type="eggNOG" id="COG0157">
    <property type="taxonomic scope" value="Bacteria"/>
</dbReference>
<comment type="similarity">
    <text evidence="2 8">Belongs to the NadC/ModD family.</text>
</comment>
<evidence type="ECO:0000256" key="1">
    <source>
        <dbReference type="ARBA" id="ARBA00004893"/>
    </source>
</evidence>
<dbReference type="PANTHER" id="PTHR32179:SF4">
    <property type="entry name" value="PYROPHOSPHORYLASE MODD-RELATED"/>
    <property type="match status" value="1"/>
</dbReference>
<dbReference type="GO" id="GO:0009435">
    <property type="term" value="P:NAD+ biosynthetic process"/>
    <property type="evidence" value="ECO:0007669"/>
    <property type="project" value="InterPro"/>
</dbReference>
<dbReference type="InterPro" id="IPR027277">
    <property type="entry name" value="NadC/ModD"/>
</dbReference>
<dbReference type="CDD" id="cd01573">
    <property type="entry name" value="modD_like"/>
    <property type="match status" value="1"/>
</dbReference>
<evidence type="ECO:0000313" key="12">
    <source>
        <dbReference type="Proteomes" id="UP000008206"/>
    </source>
</evidence>
<dbReference type="HOGENOM" id="CLU_039622_2_1_3"/>
<dbReference type="InterPro" id="IPR013785">
    <property type="entry name" value="Aldolase_TIM"/>
</dbReference>
<dbReference type="Pfam" id="PF02749">
    <property type="entry name" value="QRPTase_N"/>
    <property type="match status" value="1"/>
</dbReference>
<dbReference type="SUPFAM" id="SSF54675">
    <property type="entry name" value="Nicotinate/Quinolinate PRTase N-terminal domain-like"/>
    <property type="match status" value="1"/>
</dbReference>
<evidence type="ECO:0000259" key="9">
    <source>
        <dbReference type="Pfam" id="PF01729"/>
    </source>
</evidence>
<dbReference type="AlphaFoldDB" id="E0U5Q4"/>
<dbReference type="SUPFAM" id="SSF51690">
    <property type="entry name" value="Nicotinate/Quinolinate PRTase C-terminal domain-like"/>
    <property type="match status" value="1"/>
</dbReference>
<dbReference type="OrthoDB" id="9782546at2"/>
<dbReference type="Proteomes" id="UP000008206">
    <property type="component" value="Chromosome"/>
</dbReference>
<reference evidence="12" key="1">
    <citation type="journal article" date="2011" name="MBio">
        <title>Novel metabolic attributes of the genus Cyanothece, comprising a group of unicellular nitrogen-fixing Cyanobacteria.</title>
        <authorList>
            <person name="Bandyopadhyay A."/>
            <person name="Elvitigala T."/>
            <person name="Welsh E."/>
            <person name="Stockel J."/>
            <person name="Liberton M."/>
            <person name="Min H."/>
            <person name="Sherman L.A."/>
            <person name="Pakrasi H.B."/>
        </authorList>
    </citation>
    <scope>NUCLEOTIDE SEQUENCE [LARGE SCALE GENOMIC DNA]</scope>
    <source>
        <strain evidence="12">PCC 7822</strain>
    </source>
</reference>
<accession>E0U5Q4</accession>
<keyword evidence="6 8" id="KW-0808">Transferase</keyword>
<dbReference type="EMBL" id="CP002198">
    <property type="protein sequence ID" value="ADN15895.1"/>
    <property type="molecule type" value="Genomic_DNA"/>
</dbReference>
<dbReference type="STRING" id="497965.Cyan7822_3970"/>
<dbReference type="PANTHER" id="PTHR32179">
    <property type="entry name" value="NICOTINATE-NUCLEOTIDE PYROPHOSPHORYLASE [CARBOXYLATING]"/>
    <property type="match status" value="1"/>
</dbReference>
<dbReference type="GO" id="GO:0034213">
    <property type="term" value="P:quinolinate catabolic process"/>
    <property type="evidence" value="ECO:0007669"/>
    <property type="project" value="TreeGrafter"/>
</dbReference>
<gene>
    <name evidence="11" type="ordered locus">Cyan7822_3970</name>
</gene>
<dbReference type="InterPro" id="IPR036068">
    <property type="entry name" value="Nicotinate_pribotase-like_C"/>
</dbReference>
<dbReference type="EC" id="2.4.2.19" evidence="3"/>
<name>E0U5Q4_GLOV7</name>
<evidence type="ECO:0000256" key="7">
    <source>
        <dbReference type="ARBA" id="ARBA00047445"/>
    </source>
</evidence>
<organism evidence="11 12">
    <name type="scientific">Gloeothece verrucosa (strain PCC 7822)</name>
    <name type="common">Cyanothece sp. (strain PCC 7822)</name>
    <dbReference type="NCBI Taxonomy" id="497965"/>
    <lineage>
        <taxon>Bacteria</taxon>
        <taxon>Bacillati</taxon>
        <taxon>Cyanobacteriota</taxon>
        <taxon>Cyanophyceae</taxon>
        <taxon>Oscillatoriophycideae</taxon>
        <taxon>Chroococcales</taxon>
        <taxon>Aphanothecaceae</taxon>
        <taxon>Gloeothece</taxon>
        <taxon>Gloeothece verrucosa</taxon>
    </lineage>
</organism>
<evidence type="ECO:0000259" key="10">
    <source>
        <dbReference type="Pfam" id="PF02749"/>
    </source>
</evidence>
<keyword evidence="12" id="KW-1185">Reference proteome</keyword>
<dbReference type="NCBIfam" id="TIGR01334">
    <property type="entry name" value="modD"/>
    <property type="match status" value="1"/>
</dbReference>
<sequence>MNIISDQYLWQLLNEDVPYFDLTTQALGIGDFSATITYTTRHETTLCCTEEAANLLKRVGAEVSLRLPSGYQAEKGVTFLIANGSAASLHLGWKCSQNLLEYTCGIATKTHQLVQLAQQVNPDIMLYTTRKSIPGTKPIAIKAILAGGAYPHRLGISETILIFEQHLIFLGGIEGLCKQLTELKRKVKEKKILVEVTTLSEALPLAQAKIDGLQFDKLKAEELADIVPKLKSIHPTLMILAAGGINEANIAEYATTGVDGLVLTAPYYAKPADIQVKISSHF</sequence>
<dbReference type="GO" id="GO:0005737">
    <property type="term" value="C:cytoplasm"/>
    <property type="evidence" value="ECO:0007669"/>
    <property type="project" value="TreeGrafter"/>
</dbReference>
<dbReference type="Pfam" id="PF01729">
    <property type="entry name" value="QRPTase_C"/>
    <property type="match status" value="1"/>
</dbReference>
<dbReference type="FunFam" id="3.20.20.70:FF:000030">
    <property type="entry name" value="Nicotinate-nucleotide pyrophosphorylase, carboxylating"/>
    <property type="match status" value="1"/>
</dbReference>
<dbReference type="KEGG" id="cyj:Cyan7822_3970"/>
<evidence type="ECO:0000256" key="5">
    <source>
        <dbReference type="ARBA" id="ARBA00022676"/>
    </source>
</evidence>
<proteinExistence type="inferred from homology"/>